<dbReference type="PANTHER" id="PTHR34297">
    <property type="entry name" value="HYPOTHETICAL CYTOSOLIC PROTEIN-RELATED"/>
    <property type="match status" value="1"/>
</dbReference>
<sequence length="151" mass="16926">MAQENVKHENTLTFEQAVLEKIANYAVSNVEGILELKGNFSSSIKDFFSSHEDETKGVTAEVGQKEVALDLEVIGEYGKDLQKAFTDAIEAIKKNVEHMTGLKVVEVNMNVNDLLTRREYEAAQNEKSRQAAEERRQANQDGEYSDGSRVQ</sequence>
<feature type="region of interest" description="Disordered" evidence="3">
    <location>
        <begin position="121"/>
        <end position="151"/>
    </location>
</feature>
<proteinExistence type="inferred from homology"/>
<gene>
    <name evidence="4" type="ORF">AWM75_04865</name>
</gene>
<evidence type="ECO:0000256" key="3">
    <source>
        <dbReference type="SAM" id="MobiDB-lite"/>
    </source>
</evidence>
<reference evidence="5" key="2">
    <citation type="submission" date="2016-01" db="EMBL/GenBank/DDBJ databases">
        <title>Six Aerococcus type strain genome sequencing and assembly using PacBio and Illumina Hiseq.</title>
        <authorList>
            <person name="Carkaci D."/>
            <person name="Dargis R."/>
            <person name="Nielsen X.C."/>
            <person name="Skovgaard O."/>
            <person name="Fuursted K."/>
            <person name="Christensen J.J."/>
        </authorList>
    </citation>
    <scope>NUCLEOTIDE SEQUENCE [LARGE SCALE GENOMIC DNA]</scope>
    <source>
        <strain evidence="5">CCUG42038B</strain>
    </source>
</reference>
<evidence type="ECO:0000313" key="5">
    <source>
        <dbReference type="Proteomes" id="UP000062260"/>
    </source>
</evidence>
<dbReference type="Pfam" id="PF03780">
    <property type="entry name" value="Asp23"/>
    <property type="match status" value="1"/>
</dbReference>
<dbReference type="PANTHER" id="PTHR34297:SF3">
    <property type="entry name" value="ALKALINE SHOCK PROTEIN 23"/>
    <property type="match status" value="1"/>
</dbReference>
<organism evidence="4 5">
    <name type="scientific">Aerococcus urinaehominis</name>
    <dbReference type="NCBI Taxonomy" id="128944"/>
    <lineage>
        <taxon>Bacteria</taxon>
        <taxon>Bacillati</taxon>
        <taxon>Bacillota</taxon>
        <taxon>Bacilli</taxon>
        <taxon>Lactobacillales</taxon>
        <taxon>Aerococcaceae</taxon>
        <taxon>Aerococcus</taxon>
    </lineage>
</organism>
<dbReference type="EMBL" id="CP014163">
    <property type="protein sequence ID" value="AMB99364.1"/>
    <property type="molecule type" value="Genomic_DNA"/>
</dbReference>
<comment type="similarity">
    <text evidence="1">Belongs to the asp23 family.</text>
</comment>
<evidence type="ECO:0000313" key="4">
    <source>
        <dbReference type="EMBL" id="AMB99364.1"/>
    </source>
</evidence>
<reference evidence="4 5" key="1">
    <citation type="journal article" date="2016" name="Genome Announc.">
        <title>Complete Genome Sequences of Aerococcus christensenii CCUG 28831T, Aerococcus sanguinicola CCUG 43001T, Aerococcus urinae CCUG 36881T, Aerococcus urinaeequi CCUG 28094T, Aerococcus urinaehominis CCUG 42038 BT, and Aerococcus viridans CCUG 4311T.</title>
        <authorList>
            <person name="Carkaci D."/>
            <person name="Dargis R."/>
            <person name="Nielsen X.C."/>
            <person name="Skovgaard O."/>
            <person name="Fuursted K."/>
            <person name="Christensen J.J."/>
        </authorList>
    </citation>
    <scope>NUCLEOTIDE SEQUENCE [LARGE SCALE GENOMIC DNA]</scope>
    <source>
        <strain evidence="4 5">CCUG42038B</strain>
    </source>
</reference>
<dbReference type="OrthoDB" id="9808942at2"/>
<name>A0A0X8FLN1_9LACT</name>
<dbReference type="AlphaFoldDB" id="A0A0X8FLN1"/>
<protein>
    <recommendedName>
        <fullName evidence="2">Stress response regulator gls24 homolog</fullName>
    </recommendedName>
</protein>
<dbReference type="InterPro" id="IPR005531">
    <property type="entry name" value="Asp23"/>
</dbReference>
<evidence type="ECO:0000256" key="2">
    <source>
        <dbReference type="ARBA" id="ARBA00039575"/>
    </source>
</evidence>
<dbReference type="STRING" id="128944.AWM75_04865"/>
<dbReference type="KEGG" id="auh:AWM75_04865"/>
<accession>A0A0X8FLN1</accession>
<feature type="compositionally biased region" description="Basic and acidic residues" evidence="3">
    <location>
        <begin position="121"/>
        <end position="138"/>
    </location>
</feature>
<evidence type="ECO:0000256" key="1">
    <source>
        <dbReference type="ARBA" id="ARBA00005721"/>
    </source>
</evidence>
<dbReference type="Proteomes" id="UP000062260">
    <property type="component" value="Chromosome"/>
</dbReference>
<keyword evidence="5" id="KW-1185">Reference proteome</keyword>
<dbReference type="RefSeq" id="WP_067978949.1">
    <property type="nucleotide sequence ID" value="NZ_CP014163.1"/>
</dbReference>